<feature type="region of interest" description="Disordered" evidence="9">
    <location>
        <begin position="1"/>
        <end position="38"/>
    </location>
</feature>
<dbReference type="InterPro" id="IPR003661">
    <property type="entry name" value="HisK_dim/P_dom"/>
</dbReference>
<dbReference type="Gene3D" id="3.30.565.10">
    <property type="entry name" value="Histidine kinase-like ATPase, C-terminal domain"/>
    <property type="match status" value="1"/>
</dbReference>
<dbReference type="Pfam" id="PF08448">
    <property type="entry name" value="PAS_4"/>
    <property type="match status" value="1"/>
</dbReference>
<evidence type="ECO:0000256" key="6">
    <source>
        <dbReference type="ARBA" id="ARBA00022777"/>
    </source>
</evidence>
<dbReference type="PANTHER" id="PTHR43065:SF46">
    <property type="entry name" value="C4-DICARBOXYLATE TRANSPORT SENSOR PROTEIN DCTB"/>
    <property type="match status" value="1"/>
</dbReference>
<keyword evidence="5" id="KW-0547">Nucleotide-binding</keyword>
<evidence type="ECO:0000256" key="3">
    <source>
        <dbReference type="ARBA" id="ARBA00022553"/>
    </source>
</evidence>
<proteinExistence type="predicted"/>
<dbReference type="EC" id="2.7.13.3" evidence="2"/>
<evidence type="ECO:0000256" key="9">
    <source>
        <dbReference type="SAM" id="MobiDB-lite"/>
    </source>
</evidence>
<comment type="catalytic activity">
    <reaction evidence="1">
        <text>ATP + protein L-histidine = ADP + protein N-phospho-L-histidine.</text>
        <dbReference type="EC" id="2.7.13.3"/>
    </reaction>
</comment>
<evidence type="ECO:0000256" key="5">
    <source>
        <dbReference type="ARBA" id="ARBA00022741"/>
    </source>
</evidence>
<dbReference type="InterPro" id="IPR035965">
    <property type="entry name" value="PAS-like_dom_sf"/>
</dbReference>
<dbReference type="RefSeq" id="WP_159446017.1">
    <property type="nucleotide sequence ID" value="NZ_FUYA01000012.1"/>
</dbReference>
<dbReference type="SMART" id="SM00387">
    <property type="entry name" value="HATPase_c"/>
    <property type="match status" value="1"/>
</dbReference>
<dbReference type="InterPro" id="IPR013656">
    <property type="entry name" value="PAS_4"/>
</dbReference>
<feature type="domain" description="PAS" evidence="11">
    <location>
        <begin position="42"/>
        <end position="112"/>
    </location>
</feature>
<evidence type="ECO:0000256" key="8">
    <source>
        <dbReference type="ARBA" id="ARBA00023012"/>
    </source>
</evidence>
<sequence>MRKQRKRLTQGRRRPTRTFGLSRLRGRGTEQPSSSPAAHKLLERRYRAIIDDQVDLIRRFRPDGTLTFVNAAFCSFYQLREEEALGRNFAELLSHDEVEQISEAIFSLTPDNPTVTTAPRYVRHDGHTYWLEYVTHAIFNAQGDVIEYQSIGRDITAQKKAELEVEETRAAVNRAQRMATLAVIGGGIAHEISQPLSSIRILAGSGLYMLDKMNPVPLERIQKNLQDISSQVDRIDQIITHLREFLRTNQTSPAHPCDLNDCVESSLRMVQERIQAEEIHMTKELEAGLPAVYGVRIRFEELILNLLLNAVQELKGRKGAKIRLRTWADRGAHFEIRDNGPGLAPEIQNSIFEPFFTTHEDGNAMGLGLSIVKAVLSTCHGHIEARNASGGGAVFHVVFPESLDKSGKGGMWDPVPQNLGFSKK</sequence>
<dbReference type="CDD" id="cd00082">
    <property type="entry name" value="HisKA"/>
    <property type="match status" value="1"/>
</dbReference>
<feature type="region of interest" description="Disordered" evidence="9">
    <location>
        <begin position="405"/>
        <end position="424"/>
    </location>
</feature>
<organism evidence="13 14">
    <name type="scientific">Desulfobaculum bizertense DSM 18034</name>
    <dbReference type="NCBI Taxonomy" id="1121442"/>
    <lineage>
        <taxon>Bacteria</taxon>
        <taxon>Pseudomonadati</taxon>
        <taxon>Thermodesulfobacteriota</taxon>
        <taxon>Desulfovibrionia</taxon>
        <taxon>Desulfovibrionales</taxon>
        <taxon>Desulfovibrionaceae</taxon>
        <taxon>Desulfobaculum</taxon>
    </lineage>
</organism>
<dbReference type="GO" id="GO:0005524">
    <property type="term" value="F:ATP binding"/>
    <property type="evidence" value="ECO:0007669"/>
    <property type="project" value="UniProtKB-KW"/>
</dbReference>
<evidence type="ECO:0000256" key="7">
    <source>
        <dbReference type="ARBA" id="ARBA00022840"/>
    </source>
</evidence>
<dbReference type="InterPro" id="IPR000700">
    <property type="entry name" value="PAS-assoc_C"/>
</dbReference>
<dbReference type="Gene3D" id="1.10.287.130">
    <property type="match status" value="1"/>
</dbReference>
<gene>
    <name evidence="13" type="ORF">SAMN02745702_02808</name>
</gene>
<evidence type="ECO:0000259" key="11">
    <source>
        <dbReference type="PROSITE" id="PS50112"/>
    </source>
</evidence>
<dbReference type="STRING" id="1121442.SAMN02745702_02808"/>
<feature type="domain" description="PAC" evidence="12">
    <location>
        <begin position="115"/>
        <end position="167"/>
    </location>
</feature>
<dbReference type="GO" id="GO:0000155">
    <property type="term" value="F:phosphorelay sensor kinase activity"/>
    <property type="evidence" value="ECO:0007669"/>
    <property type="project" value="InterPro"/>
</dbReference>
<dbReference type="PROSITE" id="PS50112">
    <property type="entry name" value="PAS"/>
    <property type="match status" value="1"/>
</dbReference>
<dbReference type="PANTHER" id="PTHR43065">
    <property type="entry name" value="SENSOR HISTIDINE KINASE"/>
    <property type="match status" value="1"/>
</dbReference>
<dbReference type="InterPro" id="IPR003594">
    <property type="entry name" value="HATPase_dom"/>
</dbReference>
<evidence type="ECO:0000313" key="13">
    <source>
        <dbReference type="EMBL" id="SKA82486.1"/>
    </source>
</evidence>
<reference evidence="13 14" key="1">
    <citation type="submission" date="2017-02" db="EMBL/GenBank/DDBJ databases">
        <authorList>
            <person name="Peterson S.W."/>
        </authorList>
    </citation>
    <scope>NUCLEOTIDE SEQUENCE [LARGE SCALE GENOMIC DNA]</scope>
    <source>
        <strain evidence="13 14">DSM 18034</strain>
    </source>
</reference>
<evidence type="ECO:0000256" key="2">
    <source>
        <dbReference type="ARBA" id="ARBA00012438"/>
    </source>
</evidence>
<dbReference type="OrthoDB" id="9777714at2"/>
<keyword evidence="14" id="KW-1185">Reference proteome</keyword>
<accession>A0A1T4WYT3</accession>
<dbReference type="Pfam" id="PF02518">
    <property type="entry name" value="HATPase_c"/>
    <property type="match status" value="1"/>
</dbReference>
<keyword evidence="7" id="KW-0067">ATP-binding</keyword>
<name>A0A1T4WYT3_9BACT</name>
<dbReference type="InterPro" id="IPR005467">
    <property type="entry name" value="His_kinase_dom"/>
</dbReference>
<dbReference type="EMBL" id="FUYA01000012">
    <property type="protein sequence ID" value="SKA82486.1"/>
    <property type="molecule type" value="Genomic_DNA"/>
</dbReference>
<dbReference type="SUPFAM" id="SSF55785">
    <property type="entry name" value="PYP-like sensor domain (PAS domain)"/>
    <property type="match status" value="1"/>
</dbReference>
<evidence type="ECO:0000259" key="12">
    <source>
        <dbReference type="PROSITE" id="PS50113"/>
    </source>
</evidence>
<dbReference type="InterPro" id="IPR036097">
    <property type="entry name" value="HisK_dim/P_sf"/>
</dbReference>
<evidence type="ECO:0000256" key="4">
    <source>
        <dbReference type="ARBA" id="ARBA00022679"/>
    </source>
</evidence>
<dbReference type="PROSITE" id="PS50113">
    <property type="entry name" value="PAC"/>
    <property type="match status" value="1"/>
</dbReference>
<dbReference type="CDD" id="cd00130">
    <property type="entry name" value="PAS"/>
    <property type="match status" value="1"/>
</dbReference>
<dbReference type="NCBIfam" id="TIGR00229">
    <property type="entry name" value="sensory_box"/>
    <property type="match status" value="1"/>
</dbReference>
<feature type="compositionally biased region" description="Basic residues" evidence="9">
    <location>
        <begin position="1"/>
        <end position="16"/>
    </location>
</feature>
<dbReference type="Gene3D" id="3.30.450.20">
    <property type="entry name" value="PAS domain"/>
    <property type="match status" value="1"/>
</dbReference>
<dbReference type="PROSITE" id="PS50109">
    <property type="entry name" value="HIS_KIN"/>
    <property type="match status" value="1"/>
</dbReference>
<dbReference type="InterPro" id="IPR000014">
    <property type="entry name" value="PAS"/>
</dbReference>
<evidence type="ECO:0000256" key="1">
    <source>
        <dbReference type="ARBA" id="ARBA00000085"/>
    </source>
</evidence>
<dbReference type="Proteomes" id="UP000189733">
    <property type="component" value="Unassembled WGS sequence"/>
</dbReference>
<dbReference type="AlphaFoldDB" id="A0A1T4WYT3"/>
<dbReference type="InterPro" id="IPR004358">
    <property type="entry name" value="Sig_transdc_His_kin-like_C"/>
</dbReference>
<evidence type="ECO:0000259" key="10">
    <source>
        <dbReference type="PROSITE" id="PS50109"/>
    </source>
</evidence>
<dbReference type="SMART" id="SM00091">
    <property type="entry name" value="PAS"/>
    <property type="match status" value="1"/>
</dbReference>
<dbReference type="InterPro" id="IPR036890">
    <property type="entry name" value="HATPase_C_sf"/>
</dbReference>
<dbReference type="SMART" id="SM00086">
    <property type="entry name" value="PAC"/>
    <property type="match status" value="1"/>
</dbReference>
<keyword evidence="6" id="KW-0418">Kinase</keyword>
<protein>
    <recommendedName>
        <fullName evidence="2">histidine kinase</fullName>
        <ecNumber evidence="2">2.7.13.3</ecNumber>
    </recommendedName>
</protein>
<dbReference type="PRINTS" id="PR00344">
    <property type="entry name" value="BCTRLSENSOR"/>
</dbReference>
<keyword evidence="3" id="KW-0597">Phosphoprotein</keyword>
<keyword evidence="4" id="KW-0808">Transferase</keyword>
<evidence type="ECO:0000313" key="14">
    <source>
        <dbReference type="Proteomes" id="UP000189733"/>
    </source>
</evidence>
<dbReference type="SUPFAM" id="SSF47384">
    <property type="entry name" value="Homodimeric domain of signal transducing histidine kinase"/>
    <property type="match status" value="1"/>
</dbReference>
<dbReference type="InterPro" id="IPR001610">
    <property type="entry name" value="PAC"/>
</dbReference>
<feature type="domain" description="Histidine kinase" evidence="10">
    <location>
        <begin position="187"/>
        <end position="403"/>
    </location>
</feature>
<dbReference type="SUPFAM" id="SSF55874">
    <property type="entry name" value="ATPase domain of HSP90 chaperone/DNA topoisomerase II/histidine kinase"/>
    <property type="match status" value="1"/>
</dbReference>
<keyword evidence="8" id="KW-0902">Two-component regulatory system</keyword>